<dbReference type="GO" id="GO:0008184">
    <property type="term" value="F:glycogen phosphorylase activity"/>
    <property type="evidence" value="ECO:0007669"/>
    <property type="project" value="InterPro"/>
</dbReference>
<evidence type="ECO:0000313" key="3">
    <source>
        <dbReference type="EMBL" id="EDZ92577.1"/>
    </source>
</evidence>
<name>B5W7F6_LIMMA</name>
<proteinExistence type="inferred from homology"/>
<accession>B5W7F6</accession>
<keyword evidence="4" id="KW-1185">Reference proteome</keyword>
<comment type="function">
    <text evidence="2">Allosteric enzyme that catalyzes the rate-limiting step in glycogen catabolism, the phosphorolytic cleavage of glycogen to produce glucose-1-phosphate, and plays a central role in maintaining cellular and organismal glucose homeostasis.</text>
</comment>
<dbReference type="GO" id="GO:0030170">
    <property type="term" value="F:pyridoxal phosphate binding"/>
    <property type="evidence" value="ECO:0007669"/>
    <property type="project" value="TreeGrafter"/>
</dbReference>
<dbReference type="EC" id="2.4.1.1" evidence="2"/>
<gene>
    <name evidence="3" type="ORF">AmaxDRAFT_4706</name>
</gene>
<dbReference type="AlphaFoldDB" id="B5W7F6"/>
<keyword evidence="2" id="KW-0808">Transferase</keyword>
<dbReference type="Proteomes" id="UP000004061">
    <property type="component" value="Unassembled WGS sequence"/>
</dbReference>
<keyword evidence="2" id="KW-0119">Carbohydrate metabolism</keyword>
<dbReference type="PANTHER" id="PTHR11468:SF3">
    <property type="entry name" value="GLYCOGEN PHOSPHORYLASE, LIVER FORM"/>
    <property type="match status" value="1"/>
</dbReference>
<sequence>MGRLLPRPLEIIYEINRRFLEEVRNSNGRDGHKIARLSLIDETGERYIRMANWLVWGVTLLMG</sequence>
<evidence type="ECO:0000313" key="4">
    <source>
        <dbReference type="Proteomes" id="UP000004061"/>
    </source>
</evidence>
<dbReference type="Gene3D" id="3.40.50.2000">
    <property type="entry name" value="Glycogen Phosphorylase B"/>
    <property type="match status" value="1"/>
</dbReference>
<comment type="caution">
    <text evidence="3">The sequence shown here is derived from an EMBL/GenBank/DDBJ whole genome shotgun (WGS) entry which is preliminary data.</text>
</comment>
<reference evidence="3 4" key="1">
    <citation type="journal article" date="2011" name="Appl. Environ. Microbiol.">
        <title>Contribution of a Sodium Ion Gradient to Energy Conservation during Fermentation in the Cyanobacterium Arthrospira (Spirulina) maxima CS-328.</title>
        <authorList>
            <person name="Carrieri D."/>
            <person name="Ananyev G."/>
            <person name="Lenz O."/>
            <person name="Bryant D.A."/>
            <person name="Dismukes G.C."/>
        </authorList>
    </citation>
    <scope>NUCLEOTIDE SEQUENCE [LARGE SCALE GENOMIC DNA]</scope>
    <source>
        <strain evidence="3 4">CS-328</strain>
    </source>
</reference>
<evidence type="ECO:0000256" key="1">
    <source>
        <dbReference type="ARBA" id="ARBA00006047"/>
    </source>
</evidence>
<keyword evidence="2" id="KW-0663">Pyridoxal phosphate</keyword>
<dbReference type="EMBL" id="ABYK01000051">
    <property type="protein sequence ID" value="EDZ92577.1"/>
    <property type="molecule type" value="Genomic_DNA"/>
</dbReference>
<evidence type="ECO:0000256" key="2">
    <source>
        <dbReference type="RuleBase" id="RU000587"/>
    </source>
</evidence>
<comment type="catalytic activity">
    <reaction evidence="2">
        <text>[(1-&gt;4)-alpha-D-glucosyl](n) + phosphate = [(1-&gt;4)-alpha-D-glucosyl](n-1) + alpha-D-glucose 1-phosphate</text>
        <dbReference type="Rhea" id="RHEA:41732"/>
        <dbReference type="Rhea" id="RHEA-COMP:9584"/>
        <dbReference type="Rhea" id="RHEA-COMP:9586"/>
        <dbReference type="ChEBI" id="CHEBI:15444"/>
        <dbReference type="ChEBI" id="CHEBI:43474"/>
        <dbReference type="ChEBI" id="CHEBI:58601"/>
        <dbReference type="EC" id="2.4.1.1"/>
    </reaction>
</comment>
<organism evidence="3 4">
    <name type="scientific">Limnospira maxima CS-328</name>
    <dbReference type="NCBI Taxonomy" id="513049"/>
    <lineage>
        <taxon>Bacteria</taxon>
        <taxon>Bacillati</taxon>
        <taxon>Cyanobacteriota</taxon>
        <taxon>Cyanophyceae</taxon>
        <taxon>Oscillatoriophycideae</taxon>
        <taxon>Oscillatoriales</taxon>
        <taxon>Sirenicapillariaceae</taxon>
        <taxon>Limnospira</taxon>
    </lineage>
</organism>
<comment type="similarity">
    <text evidence="1 2">Belongs to the glycogen phosphorylase family.</text>
</comment>
<protein>
    <recommendedName>
        <fullName evidence="2">Alpha-1,4 glucan phosphorylase</fullName>
        <ecNumber evidence="2">2.4.1.1</ecNumber>
    </recommendedName>
</protein>
<dbReference type="Pfam" id="PF00343">
    <property type="entry name" value="Phosphorylase"/>
    <property type="match status" value="1"/>
</dbReference>
<dbReference type="GO" id="GO:0005737">
    <property type="term" value="C:cytoplasm"/>
    <property type="evidence" value="ECO:0007669"/>
    <property type="project" value="TreeGrafter"/>
</dbReference>
<keyword evidence="2" id="KW-0328">Glycosyltransferase</keyword>
<dbReference type="GO" id="GO:0005980">
    <property type="term" value="P:glycogen catabolic process"/>
    <property type="evidence" value="ECO:0007669"/>
    <property type="project" value="TreeGrafter"/>
</dbReference>
<dbReference type="PANTHER" id="PTHR11468">
    <property type="entry name" value="GLYCOGEN PHOSPHORYLASE"/>
    <property type="match status" value="1"/>
</dbReference>
<dbReference type="InterPro" id="IPR000811">
    <property type="entry name" value="Glyco_trans_35"/>
</dbReference>
<comment type="cofactor">
    <cofactor evidence="2">
        <name>pyridoxal 5'-phosphate</name>
        <dbReference type="ChEBI" id="CHEBI:597326"/>
    </cofactor>
</comment>
<dbReference type="SUPFAM" id="SSF53756">
    <property type="entry name" value="UDP-Glycosyltransferase/glycogen phosphorylase"/>
    <property type="match status" value="1"/>
</dbReference>